<feature type="region of interest" description="Disordered" evidence="5">
    <location>
        <begin position="158"/>
        <end position="177"/>
    </location>
</feature>
<comment type="subcellular location">
    <subcellularLocation>
        <location evidence="1">Cytoplasm</location>
    </subcellularLocation>
</comment>
<sequence length="840" mass="92577">MMDTEVRCLGNIENTQKINGNQDGQFFIKNLAQFVRTHEKALANALQLKRQQTPKHGASLGGSSSAGSGAPARSPTTTSQPVSALSPTTSSTLAAALSLPSLTFACHSMKPAKLALTPHHLFYLLSRFEELGIAVGPMNVRLENLHSDTSATNYVSFGNQAQRPRSGPGSDHGSVHSVSSVRSVMSGMTSLWTNFGLGSTGAATRNEKQKLATEVDLKYLYASFTKIPCLRLAPDRRARLIKGYEEFPFDTAVPLLAFKNISALEISDIDIRQFFGWDKISEQLRSLTIKRAGVELEDLIINIVLDDMDKRRRRSARTPISPTAGTSPRRSPTISPVEPGDFKYEPGSPSEQGFIEIGAQNRRESIIRPQSIGSTNHLNGRPRSYSPIRPSSSRTGYISGNQYIKTPHKVKRSGSGSSQSSISDSWYNSHNCPPNLVSTNILPVSKWRFLKHLSLADNGITSISASSILPLTDTLHSLDLSSNHLTEIPECLATLTALRALNLSNCMINSLHSLGKSPLLAVTALNLRSNRLNSLAGIEYLHPLERLDLRDNRLVDPTELARLTGILDLREVWVLGNPFTRTHSTTYRVTIFNIFRQVPGYTEDIIIDTYAPGYSERRQLLERVTGKPAVPVIKSPKYIPKTTQINKPSIEFQTDIKPGVLRKERSSQNIGVTEVQLCNSRNKKVLKRRIIDLSALNPTSSGSTAHFSLETPQASHNITKSVGYDISSPESSPRSVSPYASLDCSNIRSNKDAKKISPALTSHLSARESPSTDTKCIIPESQKEIIDWKTSGDVYRKKLEVIRNEVGNGWLTTLSEDHWDTPKPPESFRGAEFSKQTIIH</sequence>
<dbReference type="Pfam" id="PF13855">
    <property type="entry name" value="LRR_8"/>
    <property type="match status" value="1"/>
</dbReference>
<protein>
    <submittedName>
        <fullName evidence="7">BgtA-20826</fullName>
    </submittedName>
</protein>
<dbReference type="OrthoDB" id="676979at2759"/>
<evidence type="ECO:0000256" key="4">
    <source>
        <dbReference type="ARBA" id="ARBA00022737"/>
    </source>
</evidence>
<feature type="region of interest" description="Disordered" evidence="5">
    <location>
        <begin position="312"/>
        <end position="348"/>
    </location>
</feature>
<feature type="region of interest" description="Disordered" evidence="5">
    <location>
        <begin position="49"/>
        <end position="86"/>
    </location>
</feature>
<feature type="compositionally biased region" description="Polar residues" evidence="5">
    <location>
        <begin position="318"/>
        <end position="334"/>
    </location>
</feature>
<dbReference type="InterPro" id="IPR001611">
    <property type="entry name" value="Leu-rich_rpt"/>
</dbReference>
<dbReference type="Proteomes" id="UP000053110">
    <property type="component" value="Unassembled WGS sequence"/>
</dbReference>
<dbReference type="SUPFAM" id="SSF52075">
    <property type="entry name" value="Outer arm dynein light chain 1"/>
    <property type="match status" value="1"/>
</dbReference>
<evidence type="ECO:0000256" key="1">
    <source>
        <dbReference type="ARBA" id="ARBA00004496"/>
    </source>
</evidence>
<dbReference type="GO" id="GO:0005737">
    <property type="term" value="C:cytoplasm"/>
    <property type="evidence" value="ECO:0007669"/>
    <property type="project" value="UniProtKB-SubCell"/>
</dbReference>
<evidence type="ECO:0000256" key="2">
    <source>
        <dbReference type="ARBA" id="ARBA00022490"/>
    </source>
</evidence>
<reference evidence="8" key="1">
    <citation type="journal article" date="2013" name="Nat. Genet.">
        <title>The wheat powdery mildew genome shows the unique evolution of an obligate biotroph.</title>
        <authorList>
            <person name="Wicker T."/>
            <person name="Oberhaensli S."/>
            <person name="Parlange F."/>
            <person name="Buchmann J.P."/>
            <person name="Shatalina M."/>
            <person name="Roffler S."/>
            <person name="Ben-David R."/>
            <person name="Dolezel J."/>
            <person name="Simkova H."/>
            <person name="Schulze-Lefert P."/>
            <person name="Spanu P.D."/>
            <person name="Bruggmann R."/>
            <person name="Amselem J."/>
            <person name="Quesneville H."/>
            <person name="Ver Loren van Themaat E."/>
            <person name="Paape T."/>
            <person name="Shimizu K.K."/>
            <person name="Keller B."/>
        </authorList>
    </citation>
    <scope>NUCLEOTIDE SEQUENCE [LARGE SCALE GENOMIC DNA]</scope>
    <source>
        <strain evidence="8">96224</strain>
    </source>
</reference>
<evidence type="ECO:0000256" key="3">
    <source>
        <dbReference type="ARBA" id="ARBA00022614"/>
    </source>
</evidence>
<gene>
    <name evidence="6" type="ORF">BGT96224_A20826</name>
    <name evidence="7" type="ORF">BGT96224V2_LOCUS3357</name>
</gene>
<keyword evidence="3" id="KW-0433">Leucine-rich repeat</keyword>
<accession>A0A061HN49</accession>
<keyword evidence="2" id="KW-0963">Cytoplasm</keyword>
<dbReference type="EMBL" id="UIGY01000075">
    <property type="protein sequence ID" value="SUZ10194.1"/>
    <property type="molecule type" value="Genomic_DNA"/>
</dbReference>
<dbReference type="HOGENOM" id="CLU_009538_0_0_1"/>
<reference evidence="6" key="2">
    <citation type="submission" date="2013-01" db="EMBL/GenBank/DDBJ databases">
        <title>The wheat powdery mildew genome reveals unique evolution of an obligate biotroph.</title>
        <authorList>
            <person name="Oberhaensli S."/>
            <person name="Wicker T."/>
            <person name="Keller B."/>
        </authorList>
    </citation>
    <scope>NUCLEOTIDE SEQUENCE</scope>
    <source>
        <strain evidence="6">96224</strain>
    </source>
</reference>
<feature type="compositionally biased region" description="Low complexity" evidence="5">
    <location>
        <begin position="381"/>
        <end position="394"/>
    </location>
</feature>
<feature type="compositionally biased region" description="Low complexity" evidence="5">
    <location>
        <begin position="166"/>
        <end position="177"/>
    </location>
</feature>
<dbReference type="InterPro" id="IPR032675">
    <property type="entry name" value="LRR_dom_sf"/>
</dbReference>
<dbReference type="EMBL" id="KE375045">
    <property type="protein sequence ID" value="EPQ64985.1"/>
    <property type="molecule type" value="Genomic_DNA"/>
</dbReference>
<evidence type="ECO:0000256" key="5">
    <source>
        <dbReference type="SAM" id="MobiDB-lite"/>
    </source>
</evidence>
<name>A0A061HN49_BLUGR</name>
<dbReference type="AlphaFoldDB" id="A0A061HN49"/>
<feature type="region of interest" description="Disordered" evidence="5">
    <location>
        <begin position="817"/>
        <end position="840"/>
    </location>
</feature>
<dbReference type="PROSITE" id="PS51450">
    <property type="entry name" value="LRR"/>
    <property type="match status" value="3"/>
</dbReference>
<dbReference type="Gene3D" id="3.80.10.10">
    <property type="entry name" value="Ribonuclease Inhibitor"/>
    <property type="match status" value="2"/>
</dbReference>
<evidence type="ECO:0000313" key="6">
    <source>
        <dbReference type="EMBL" id="EPQ64985.1"/>
    </source>
</evidence>
<organism evidence="7">
    <name type="scientific">Blumeria graminis f. sp. tritici 96224</name>
    <dbReference type="NCBI Taxonomy" id="1268274"/>
    <lineage>
        <taxon>Eukaryota</taxon>
        <taxon>Fungi</taxon>
        <taxon>Dikarya</taxon>
        <taxon>Ascomycota</taxon>
        <taxon>Pezizomycotina</taxon>
        <taxon>Leotiomycetes</taxon>
        <taxon>Erysiphales</taxon>
        <taxon>Erysiphaceae</taxon>
        <taxon>Blumeria</taxon>
    </lineage>
</organism>
<reference evidence="7" key="3">
    <citation type="submission" date="2018-07" db="EMBL/GenBank/DDBJ databases">
        <authorList>
            <person name="Quirk P.G."/>
            <person name="Krulwich T.A."/>
        </authorList>
    </citation>
    <scope>NUCLEOTIDE SEQUENCE</scope>
    <source>
        <strain evidence="7">96224</strain>
    </source>
</reference>
<keyword evidence="4" id="KW-0677">Repeat</keyword>
<dbReference type="PANTHER" id="PTHR15454">
    <property type="entry name" value="NISCHARIN RELATED"/>
    <property type="match status" value="1"/>
</dbReference>
<dbReference type="PANTHER" id="PTHR15454:SF69">
    <property type="entry name" value="SERINE_THREONINE-PROTEIN KINASE 11-INTERACTING PROTEIN"/>
    <property type="match status" value="1"/>
</dbReference>
<feature type="compositionally biased region" description="Low complexity" evidence="5">
    <location>
        <begin position="57"/>
        <end position="70"/>
    </location>
</feature>
<proteinExistence type="predicted"/>
<feature type="non-terminal residue" evidence="7">
    <location>
        <position position="840"/>
    </location>
</feature>
<evidence type="ECO:0000313" key="8">
    <source>
        <dbReference type="Proteomes" id="UP000053110"/>
    </source>
</evidence>
<feature type="region of interest" description="Disordered" evidence="5">
    <location>
        <begin position="370"/>
        <end position="398"/>
    </location>
</feature>
<evidence type="ECO:0000313" key="7">
    <source>
        <dbReference type="EMBL" id="SUZ10194.1"/>
    </source>
</evidence>